<dbReference type="EMBL" id="BMKK01000002">
    <property type="protein sequence ID" value="GGD48556.1"/>
    <property type="molecule type" value="Genomic_DNA"/>
</dbReference>
<dbReference type="Proteomes" id="UP000609064">
    <property type="component" value="Unassembled WGS sequence"/>
</dbReference>
<dbReference type="RefSeq" id="WP_188765018.1">
    <property type="nucleotide sequence ID" value="NZ_BMKK01000002.1"/>
</dbReference>
<evidence type="ECO:0000313" key="2">
    <source>
        <dbReference type="Proteomes" id="UP000609064"/>
    </source>
</evidence>
<reference evidence="1" key="2">
    <citation type="submission" date="2020-09" db="EMBL/GenBank/DDBJ databases">
        <authorList>
            <person name="Sun Q."/>
            <person name="Zhou Y."/>
        </authorList>
    </citation>
    <scope>NUCLEOTIDE SEQUENCE</scope>
    <source>
        <strain evidence="1">CGMCC 1.15958</strain>
    </source>
</reference>
<gene>
    <name evidence="1" type="ORF">GCM10011514_10780</name>
</gene>
<dbReference type="GO" id="GO:0003677">
    <property type="term" value="F:DNA binding"/>
    <property type="evidence" value="ECO:0007669"/>
    <property type="project" value="InterPro"/>
</dbReference>
<proteinExistence type="predicted"/>
<organism evidence="1 2">
    <name type="scientific">Emticicia aquatilis</name>
    <dbReference type="NCBI Taxonomy" id="1537369"/>
    <lineage>
        <taxon>Bacteria</taxon>
        <taxon>Pseudomonadati</taxon>
        <taxon>Bacteroidota</taxon>
        <taxon>Cytophagia</taxon>
        <taxon>Cytophagales</taxon>
        <taxon>Leadbetterellaceae</taxon>
        <taxon>Emticicia</taxon>
    </lineage>
</organism>
<reference evidence="1" key="1">
    <citation type="journal article" date="2014" name="Int. J. Syst. Evol. Microbiol.">
        <title>Complete genome sequence of Corynebacterium casei LMG S-19264T (=DSM 44701T), isolated from a smear-ripened cheese.</title>
        <authorList>
            <consortium name="US DOE Joint Genome Institute (JGI-PGF)"/>
            <person name="Walter F."/>
            <person name="Albersmeier A."/>
            <person name="Kalinowski J."/>
            <person name="Ruckert C."/>
        </authorList>
    </citation>
    <scope>NUCLEOTIDE SEQUENCE</scope>
    <source>
        <strain evidence="1">CGMCC 1.15958</strain>
    </source>
</reference>
<dbReference type="InterPro" id="IPR010982">
    <property type="entry name" value="Lambda_DNA-bd_dom_sf"/>
</dbReference>
<sequence>MERNKQAYLETIDNYAQIIAELPQFLDNADDTIHEIASKIDISFSALSNKKHGRRDWKYEEVNKLMELLGNEKQKEVAKNYILIVNDILPIIQENGIRFSFIFEKAGMTVGNYQVRSKSISAWDVSEVRRIIDALKF</sequence>
<comment type="caution">
    <text evidence="1">The sequence shown here is derived from an EMBL/GenBank/DDBJ whole genome shotgun (WGS) entry which is preliminary data.</text>
</comment>
<keyword evidence="2" id="KW-1185">Reference proteome</keyword>
<accession>A0A916YK72</accession>
<protein>
    <submittedName>
        <fullName evidence="1">Uncharacterized protein</fullName>
    </submittedName>
</protein>
<dbReference type="AlphaFoldDB" id="A0A916YK72"/>
<name>A0A916YK72_9BACT</name>
<evidence type="ECO:0000313" key="1">
    <source>
        <dbReference type="EMBL" id="GGD48556.1"/>
    </source>
</evidence>
<dbReference type="SUPFAM" id="SSF47413">
    <property type="entry name" value="lambda repressor-like DNA-binding domains"/>
    <property type="match status" value="1"/>
</dbReference>